<dbReference type="EMBL" id="JAMFTH010000003">
    <property type="protein sequence ID" value="MCP8899918.1"/>
    <property type="molecule type" value="Genomic_DNA"/>
</dbReference>
<name>A0A9X2I325_9GAMM</name>
<accession>A0A9X2I325</accession>
<feature type="chain" id="PRO_5040737938" evidence="2">
    <location>
        <begin position="24"/>
        <end position="184"/>
    </location>
</feature>
<feature type="signal peptide" evidence="2">
    <location>
        <begin position="1"/>
        <end position="23"/>
    </location>
</feature>
<evidence type="ECO:0000259" key="3">
    <source>
        <dbReference type="Pfam" id="PF13505"/>
    </source>
</evidence>
<dbReference type="Pfam" id="PF13505">
    <property type="entry name" value="OMP_b-brl"/>
    <property type="match status" value="1"/>
</dbReference>
<feature type="domain" description="Outer membrane protein beta-barrel" evidence="3">
    <location>
        <begin position="12"/>
        <end position="184"/>
    </location>
</feature>
<dbReference type="RefSeq" id="WP_253968212.1">
    <property type="nucleotide sequence ID" value="NZ_JAMFTH010000003.1"/>
</dbReference>
<proteinExistence type="predicted"/>
<dbReference type="Proteomes" id="UP001139319">
    <property type="component" value="Unassembled WGS sequence"/>
</dbReference>
<keyword evidence="1 2" id="KW-0732">Signal</keyword>
<protein>
    <submittedName>
        <fullName evidence="4">Porin family protein</fullName>
    </submittedName>
</protein>
<evidence type="ECO:0000256" key="2">
    <source>
        <dbReference type="SAM" id="SignalP"/>
    </source>
</evidence>
<dbReference type="Gene3D" id="2.40.160.20">
    <property type="match status" value="1"/>
</dbReference>
<keyword evidence="5" id="KW-1185">Reference proteome</keyword>
<comment type="caution">
    <text evidence="4">The sequence shown here is derived from an EMBL/GenBank/DDBJ whole genome shotgun (WGS) entry which is preliminary data.</text>
</comment>
<dbReference type="AlphaFoldDB" id="A0A9X2I325"/>
<reference evidence="4" key="2">
    <citation type="submission" date="2023-01" db="EMBL/GenBank/DDBJ databases">
        <title>Gilvimarinus xylanilyticus HB14 isolated from Caulerpa lentillifera aquaculture base in Hainan, China.</title>
        <authorList>
            <person name="Zhang Y.-J."/>
        </authorList>
    </citation>
    <scope>NUCLEOTIDE SEQUENCE</scope>
    <source>
        <strain evidence="4">HB14</strain>
    </source>
</reference>
<evidence type="ECO:0000313" key="5">
    <source>
        <dbReference type="Proteomes" id="UP001139319"/>
    </source>
</evidence>
<evidence type="ECO:0000256" key="1">
    <source>
        <dbReference type="ARBA" id="ARBA00022729"/>
    </source>
</evidence>
<dbReference type="SUPFAM" id="SSF56925">
    <property type="entry name" value="OMPA-like"/>
    <property type="match status" value="1"/>
</dbReference>
<sequence>MNLRKAFTLASLPLLLLGSYSHADNNRGFFVGGGVSAVDVDDSPSFDTPSSWMGEVFAGYKYNPWLGAEVRYGIGTGKEELDLDGLDSDDELMMDIDSYSAVYYRAEAVNQTGRFYALLGYADIDFAVETNDISTDFSDDDFSWGLGLGFILDEHLNLNFEYRDLVEVEQYNFTTISATLDYRF</sequence>
<evidence type="ECO:0000313" key="4">
    <source>
        <dbReference type="EMBL" id="MCP8899918.1"/>
    </source>
</evidence>
<dbReference type="InterPro" id="IPR027385">
    <property type="entry name" value="Beta-barrel_OMP"/>
</dbReference>
<reference evidence="4" key="1">
    <citation type="submission" date="2022-05" db="EMBL/GenBank/DDBJ databases">
        <authorList>
            <person name="Sun H.-N."/>
        </authorList>
    </citation>
    <scope>NUCLEOTIDE SEQUENCE</scope>
    <source>
        <strain evidence="4">HB14</strain>
    </source>
</reference>
<dbReference type="InterPro" id="IPR011250">
    <property type="entry name" value="OMP/PagP_B-barrel"/>
</dbReference>
<organism evidence="4 5">
    <name type="scientific">Gilvimarinus xylanilyticus</name>
    <dbReference type="NCBI Taxonomy" id="2944139"/>
    <lineage>
        <taxon>Bacteria</taxon>
        <taxon>Pseudomonadati</taxon>
        <taxon>Pseudomonadota</taxon>
        <taxon>Gammaproteobacteria</taxon>
        <taxon>Cellvibrionales</taxon>
        <taxon>Cellvibrionaceae</taxon>
        <taxon>Gilvimarinus</taxon>
    </lineage>
</organism>
<gene>
    <name evidence="4" type="ORF">M6D89_11470</name>
</gene>